<evidence type="ECO:0000313" key="3">
    <source>
        <dbReference type="EMBL" id="TKT72356.1"/>
    </source>
</evidence>
<dbReference type="Gene3D" id="3.30.1540.10">
    <property type="entry name" value="formyl-coa transferase, domain 3"/>
    <property type="match status" value="2"/>
</dbReference>
<gene>
    <name evidence="3" type="ORF">YH63_013485</name>
</gene>
<dbReference type="STRING" id="211460.YH63_05530"/>
<evidence type="ECO:0000256" key="2">
    <source>
        <dbReference type="SAM" id="MobiDB-lite"/>
    </source>
</evidence>
<dbReference type="GO" id="GO:0008410">
    <property type="term" value="F:CoA-transferase activity"/>
    <property type="evidence" value="ECO:0007669"/>
    <property type="project" value="TreeGrafter"/>
</dbReference>
<dbReference type="InterPro" id="IPR003673">
    <property type="entry name" value="CoA-Trfase_fam_III"/>
</dbReference>
<dbReference type="OrthoDB" id="9058532at2"/>
<dbReference type="Gene3D" id="3.40.50.10540">
    <property type="entry name" value="Crotonobetainyl-coa:carnitine coa-transferase, domain 1"/>
    <property type="match status" value="2"/>
</dbReference>
<evidence type="ECO:0000256" key="1">
    <source>
        <dbReference type="ARBA" id="ARBA00022679"/>
    </source>
</evidence>
<dbReference type="Proteomes" id="UP000034832">
    <property type="component" value="Unassembled WGS sequence"/>
</dbReference>
<evidence type="ECO:0000313" key="4">
    <source>
        <dbReference type="Proteomes" id="UP000034832"/>
    </source>
</evidence>
<name>A0A4U6BPJ7_9BRAD</name>
<keyword evidence="4" id="KW-1185">Reference proteome</keyword>
<dbReference type="RefSeq" id="WP_046827157.1">
    <property type="nucleotide sequence ID" value="NZ_LBIA02000001.1"/>
</dbReference>
<keyword evidence="1 3" id="KW-0808">Transferase</keyword>
<proteinExistence type="predicted"/>
<dbReference type="PANTHER" id="PTHR48207">
    <property type="entry name" value="SUCCINATE--HYDROXYMETHYLGLUTARATE COA-TRANSFERASE"/>
    <property type="match status" value="1"/>
</dbReference>
<dbReference type="PANTHER" id="PTHR48207:SF3">
    <property type="entry name" value="SUCCINATE--HYDROXYMETHYLGLUTARATE COA-TRANSFERASE"/>
    <property type="match status" value="1"/>
</dbReference>
<dbReference type="InterPro" id="IPR050483">
    <property type="entry name" value="CoA-transferase_III_domain"/>
</dbReference>
<comment type="caution">
    <text evidence="3">The sequence shown here is derived from an EMBL/GenBank/DDBJ whole genome shotgun (WGS) entry which is preliminary data.</text>
</comment>
<dbReference type="AlphaFoldDB" id="A0A4U6BPJ7"/>
<dbReference type="InterPro" id="IPR023606">
    <property type="entry name" value="CoA-Trfase_III_dom_1_sf"/>
</dbReference>
<reference evidence="3" key="1">
    <citation type="submission" date="2019-04" db="EMBL/GenBank/DDBJ databases">
        <title>Whole genome sequencing of cave bacteria.</title>
        <authorList>
            <person name="Gan H.M."/>
            <person name="Barton H."/>
            <person name="Savka M.A."/>
        </authorList>
    </citation>
    <scope>NUCLEOTIDE SEQUENCE [LARGE SCALE GENOMIC DNA]</scope>
    <source>
        <strain evidence="3">LC387</strain>
    </source>
</reference>
<dbReference type="Pfam" id="PF02515">
    <property type="entry name" value="CoA_transf_3"/>
    <property type="match status" value="2"/>
</dbReference>
<dbReference type="EMBL" id="LBIA02000001">
    <property type="protein sequence ID" value="TKT72356.1"/>
    <property type="molecule type" value="Genomic_DNA"/>
</dbReference>
<protein>
    <submittedName>
        <fullName evidence="3">CoA transferase</fullName>
    </submittedName>
</protein>
<feature type="region of interest" description="Disordered" evidence="2">
    <location>
        <begin position="801"/>
        <end position="821"/>
    </location>
</feature>
<dbReference type="SUPFAM" id="SSF89796">
    <property type="entry name" value="CoA-transferase family III (CaiB/BaiF)"/>
    <property type="match status" value="2"/>
</dbReference>
<accession>A0A4U6BPJ7</accession>
<sequence length="821" mass="88548">MPNLPLSGLRVVELGSGDTLGYCGKLFSDFGAEVIKIEPQGGDPGRVIPPLADAGSGRRESLTFAWLNTNKKSITADLETPAGANRILELLAGSDLLLDARHPGEIEASLISHDRLRKVDPGLAITAMSWFGEHGPYRNYLATDSVCRSLAGLVKLVGPVEGPPVLPRDGQIGVVGGLTAFIPSLAGLYGYTHGARRFAVNNLEAMLHISEFDTGLALESGFTRPRPGINRFGRGYPSGNFVTKHGWLGVTVVTPAQWAAFCTMLDMPELGADPKYSATIGRFNHADELKAIITPALLKKTALEWFEMGIELRLPLAVVPDMKELLEQDVHRVRGAFGSVEIGSASFEGPVLPQYLTRSRPKPNGRAPLAGADDKTALRAHTRKATRAATAADALPLKGLRIIDLTMGWAGPTATRQMGDLGADVIKVESCQYPDWFRGTDTRPPYHEERTYEKTYWFQMNNRNKRGITLDLTTEAGLSLLKRLMKDADAVIDNYAADVMPRLGLGVNDILKINPRLVIVTMPAFGMTGKWSGVRAYGSTLEQASGLPSVTGGPEDPPVMLHAAIGDPIGGLNGAAALLLGFMHQRSTGEGQHIDLSQVECMLPMVAPSILEQSATGATSPRIGNRHPQYVPNGCFPTVGIDQWITLSVRSDDEWRALCGVMRRADLAGDSRLATIEGRREHEDSIEVAIRHWLADVRPDIAMVTLQKAGVPAGIAKLPQDLASDPHLLKTGHWQPSDRPFMGPHLLPSVAYREDDSELPYAIVNVAPTLGQHNGEVLREVLGLSDAEIAELARAEIIGTEATLPKPKKKKPEGKTASAAS</sequence>
<organism evidence="3 4">
    <name type="scientific">Afipia massiliensis</name>
    <dbReference type="NCBI Taxonomy" id="211460"/>
    <lineage>
        <taxon>Bacteria</taxon>
        <taxon>Pseudomonadati</taxon>
        <taxon>Pseudomonadota</taxon>
        <taxon>Alphaproteobacteria</taxon>
        <taxon>Hyphomicrobiales</taxon>
        <taxon>Nitrobacteraceae</taxon>
        <taxon>Afipia</taxon>
    </lineage>
</organism>
<dbReference type="InterPro" id="IPR044855">
    <property type="entry name" value="CoA-Trfase_III_dom3_sf"/>
</dbReference>